<dbReference type="Proteomes" id="UP001152130">
    <property type="component" value="Unassembled WGS sequence"/>
</dbReference>
<organism evidence="1 2">
    <name type="scientific">Fusarium irregulare</name>
    <dbReference type="NCBI Taxonomy" id="2494466"/>
    <lineage>
        <taxon>Eukaryota</taxon>
        <taxon>Fungi</taxon>
        <taxon>Dikarya</taxon>
        <taxon>Ascomycota</taxon>
        <taxon>Pezizomycotina</taxon>
        <taxon>Sordariomycetes</taxon>
        <taxon>Hypocreomycetidae</taxon>
        <taxon>Hypocreales</taxon>
        <taxon>Nectriaceae</taxon>
        <taxon>Fusarium</taxon>
        <taxon>Fusarium incarnatum-equiseti species complex</taxon>
    </lineage>
</organism>
<dbReference type="AlphaFoldDB" id="A0A9W8UDT5"/>
<dbReference type="SUPFAM" id="SSF48403">
    <property type="entry name" value="Ankyrin repeat"/>
    <property type="match status" value="1"/>
</dbReference>
<sequence length="504" mass="57427">MNPFQRLPNEIIDAIFKDMHPIEVWEFQKSAKSSERALDAHLQTRPYGLDELMGFGCVHGINQVIRKAVSLGADVNIIRSPGSRPSKCWTILAASRQLHSVTLLFDLGARLDVDLSEIPDRDRRNFQRQQSPKFFKLCSDRGVRDQFLDFQDCLDHCLFDLLPTPSASYLRYREPYLGWTIDSISMLMELGANPTAWTEEHSPETALAYLIEHMEEDYLAQSGLPILELLLSKQPDVNIQSERLTRDFLENSEHYPESEFCPISAAIKRMASTGSTHIMDMLLQSGAELDLPVHANLQPLVVYAVVVKTPDKPGFDYLIRHGANFEQVWHPEEPVQACDSIPIFRVCEYWALRPLILEDGKFGVINLFIERGGLKNVAIPFIKDALRPMMSLDHEGTLPFIVIGRYHFLLKLVLQDGNLNPDLPQEIDDLLLEIVEEATVRSTGERRSLKFSNIVDPVTVALLLERGAKLNRRVLKHGWWTTQDVRNDVASKLKEKPYFIACNI</sequence>
<reference evidence="1" key="1">
    <citation type="submission" date="2022-10" db="EMBL/GenBank/DDBJ databases">
        <title>Fusarium specimens isolated from Avocado Roots.</title>
        <authorList>
            <person name="Stajich J."/>
            <person name="Roper C."/>
            <person name="Heimlech-Rivalta G."/>
        </authorList>
    </citation>
    <scope>NUCLEOTIDE SEQUENCE</scope>
    <source>
        <strain evidence="1">CF00143</strain>
    </source>
</reference>
<evidence type="ECO:0000313" key="2">
    <source>
        <dbReference type="Proteomes" id="UP001152130"/>
    </source>
</evidence>
<dbReference type="Gene3D" id="1.25.40.20">
    <property type="entry name" value="Ankyrin repeat-containing domain"/>
    <property type="match status" value="1"/>
</dbReference>
<protein>
    <submittedName>
        <fullName evidence="1">Uncharacterized protein</fullName>
    </submittedName>
</protein>
<evidence type="ECO:0000313" key="1">
    <source>
        <dbReference type="EMBL" id="KAJ4020480.1"/>
    </source>
</evidence>
<name>A0A9W8UDT5_9HYPO</name>
<dbReference type="EMBL" id="JAPDHF010000003">
    <property type="protein sequence ID" value="KAJ4020480.1"/>
    <property type="molecule type" value="Genomic_DNA"/>
</dbReference>
<gene>
    <name evidence="1" type="ORF">NW766_001967</name>
</gene>
<proteinExistence type="predicted"/>
<dbReference type="InterPro" id="IPR036770">
    <property type="entry name" value="Ankyrin_rpt-contain_sf"/>
</dbReference>
<dbReference type="OrthoDB" id="4508560at2759"/>
<comment type="caution">
    <text evidence="1">The sequence shown here is derived from an EMBL/GenBank/DDBJ whole genome shotgun (WGS) entry which is preliminary data.</text>
</comment>
<accession>A0A9W8UDT5</accession>
<keyword evidence="2" id="KW-1185">Reference proteome</keyword>